<dbReference type="RefSeq" id="WP_086502895.1">
    <property type="nucleotide sequence ID" value="NZ_MSSV01000021.1"/>
</dbReference>
<evidence type="ECO:0000256" key="2">
    <source>
        <dbReference type="ARBA" id="ARBA00005810"/>
    </source>
</evidence>
<dbReference type="Gene3D" id="3.30.70.560">
    <property type="entry name" value="7,8-Dihydro-6-hydroxymethylpterin-pyrophosphokinase HPPK"/>
    <property type="match status" value="1"/>
</dbReference>
<comment type="similarity">
    <text evidence="2">Belongs to the HPPK family.</text>
</comment>
<name>A0A2W7QUE7_9BACT</name>
<evidence type="ECO:0000256" key="1">
    <source>
        <dbReference type="ARBA" id="ARBA00005051"/>
    </source>
</evidence>
<accession>A0A2W7QUE7</accession>
<dbReference type="GO" id="GO:0046656">
    <property type="term" value="P:folic acid biosynthetic process"/>
    <property type="evidence" value="ECO:0007669"/>
    <property type="project" value="UniProtKB-KW"/>
</dbReference>
<evidence type="ECO:0000259" key="13">
    <source>
        <dbReference type="Pfam" id="PF01288"/>
    </source>
</evidence>
<dbReference type="PANTHER" id="PTHR43071">
    <property type="entry name" value="2-AMINO-4-HYDROXY-6-HYDROXYMETHYLDIHYDROPTERIDINE PYROPHOSPHOKINASE"/>
    <property type="match status" value="1"/>
</dbReference>
<comment type="caution">
    <text evidence="14">The sequence shown here is derived from an EMBL/GenBank/DDBJ whole genome shotgun (WGS) entry which is preliminary data.</text>
</comment>
<evidence type="ECO:0000256" key="4">
    <source>
        <dbReference type="ARBA" id="ARBA00016218"/>
    </source>
</evidence>
<dbReference type="OrthoDB" id="9808041at2"/>
<dbReference type="Proteomes" id="UP000321927">
    <property type="component" value="Unassembled WGS sequence"/>
</dbReference>
<reference evidence="15 17" key="2">
    <citation type="submission" date="2019-08" db="EMBL/GenBank/DDBJ databases">
        <title>Genome of Algoriphagus ratkowskyi IC026.</title>
        <authorList>
            <person name="Bowman J.P."/>
        </authorList>
    </citation>
    <scope>NUCLEOTIDE SEQUENCE [LARGE SCALE GENOMIC DNA]</scope>
    <source>
        <strain evidence="15 17">IC026</strain>
    </source>
</reference>
<evidence type="ECO:0000256" key="3">
    <source>
        <dbReference type="ARBA" id="ARBA00013253"/>
    </source>
</evidence>
<dbReference type="SUPFAM" id="SSF55083">
    <property type="entry name" value="6-hydroxymethyl-7,8-dihydropterin pyrophosphokinase, HPPK"/>
    <property type="match status" value="1"/>
</dbReference>
<comment type="function">
    <text evidence="10">Catalyzes the transfer of pyrophosphate from adenosine triphosphate (ATP) to 6-hydroxymethyl-7,8-dihydropterin, an enzymatic step in folate biosynthesis pathway.</text>
</comment>
<keyword evidence="7 14" id="KW-0418">Kinase</keyword>
<evidence type="ECO:0000256" key="10">
    <source>
        <dbReference type="ARBA" id="ARBA00029409"/>
    </source>
</evidence>
<gene>
    <name evidence="15" type="primary">folK</name>
    <name evidence="15" type="ORF">ESW18_17960</name>
    <name evidence="14" type="ORF">LV84_03643</name>
</gene>
<evidence type="ECO:0000256" key="8">
    <source>
        <dbReference type="ARBA" id="ARBA00022840"/>
    </source>
</evidence>
<evidence type="ECO:0000256" key="7">
    <source>
        <dbReference type="ARBA" id="ARBA00022777"/>
    </source>
</evidence>
<organism evidence="14 16">
    <name type="scientific">Algoriphagus ratkowskyi</name>
    <dbReference type="NCBI Taxonomy" id="57028"/>
    <lineage>
        <taxon>Bacteria</taxon>
        <taxon>Pseudomonadati</taxon>
        <taxon>Bacteroidota</taxon>
        <taxon>Cytophagia</taxon>
        <taxon>Cytophagales</taxon>
        <taxon>Cyclobacteriaceae</taxon>
        <taxon>Algoriphagus</taxon>
    </lineage>
</organism>
<dbReference type="NCBIfam" id="TIGR01498">
    <property type="entry name" value="folK"/>
    <property type="match status" value="1"/>
</dbReference>
<dbReference type="EC" id="2.7.6.3" evidence="3"/>
<dbReference type="GO" id="GO:0046654">
    <property type="term" value="P:tetrahydrofolate biosynthetic process"/>
    <property type="evidence" value="ECO:0007669"/>
    <property type="project" value="UniProtKB-UniPathway"/>
</dbReference>
<dbReference type="EMBL" id="VORV01000016">
    <property type="protein sequence ID" value="TXD75987.1"/>
    <property type="molecule type" value="Genomic_DNA"/>
</dbReference>
<protein>
    <recommendedName>
        <fullName evidence="4">2-amino-4-hydroxy-6-hydroxymethyldihydropteridine pyrophosphokinase</fullName>
        <ecNumber evidence="3">2.7.6.3</ecNumber>
    </recommendedName>
    <alternativeName>
        <fullName evidence="11">6-hydroxymethyl-7,8-dihydropterin pyrophosphokinase</fullName>
    </alternativeName>
    <alternativeName>
        <fullName evidence="12">7,8-dihydro-6-hydroxymethylpterin-pyrophosphokinase</fullName>
    </alternativeName>
</protein>
<evidence type="ECO:0000313" key="16">
    <source>
        <dbReference type="Proteomes" id="UP000249115"/>
    </source>
</evidence>
<keyword evidence="6" id="KW-0547">Nucleotide-binding</keyword>
<evidence type="ECO:0000256" key="11">
    <source>
        <dbReference type="ARBA" id="ARBA00029766"/>
    </source>
</evidence>
<keyword evidence="8" id="KW-0067">ATP-binding</keyword>
<keyword evidence="9" id="KW-0289">Folate biosynthesis</keyword>
<evidence type="ECO:0000256" key="5">
    <source>
        <dbReference type="ARBA" id="ARBA00022679"/>
    </source>
</evidence>
<evidence type="ECO:0000256" key="9">
    <source>
        <dbReference type="ARBA" id="ARBA00022909"/>
    </source>
</evidence>
<evidence type="ECO:0000313" key="15">
    <source>
        <dbReference type="EMBL" id="TXD75987.1"/>
    </source>
</evidence>
<evidence type="ECO:0000313" key="17">
    <source>
        <dbReference type="Proteomes" id="UP000321927"/>
    </source>
</evidence>
<evidence type="ECO:0000313" key="14">
    <source>
        <dbReference type="EMBL" id="PZX51884.1"/>
    </source>
</evidence>
<dbReference type="Pfam" id="PF01288">
    <property type="entry name" value="HPPK"/>
    <property type="match status" value="1"/>
</dbReference>
<comment type="pathway">
    <text evidence="1">Cofactor biosynthesis; tetrahydrofolate biosynthesis; 2-amino-4-hydroxy-6-hydroxymethyl-7,8-dihydropteridine diphosphate from 7,8-dihydroneopterin triphosphate: step 4/4.</text>
</comment>
<dbReference type="PANTHER" id="PTHR43071:SF1">
    <property type="entry name" value="2-AMINO-4-HYDROXY-6-HYDROXYMETHYLDIHYDROPTERIDINE PYROPHOSPHOKINASE"/>
    <property type="match status" value="1"/>
</dbReference>
<dbReference type="Proteomes" id="UP000249115">
    <property type="component" value="Unassembled WGS sequence"/>
</dbReference>
<sequence>MFEKVVLIVGGNKGDRMKLLNAAVEAVSKFGKLTLKSTVYETEAWGGVAKGAFMNQVIEIRTAYSPVELLAFTQQIEIDLGRKREEHWGDRTMDIDIIFYGDQIIDTATLQIPHPFLSERRFVLVPLAEILPDFIHPVFGKSSLQMLEECDDKSEVREFKVL</sequence>
<dbReference type="AlphaFoldDB" id="A0A2W7QUE7"/>
<dbReference type="GO" id="GO:0016301">
    <property type="term" value="F:kinase activity"/>
    <property type="evidence" value="ECO:0007669"/>
    <property type="project" value="UniProtKB-KW"/>
</dbReference>
<proteinExistence type="inferred from homology"/>
<feature type="domain" description="7,8-dihydro-6-hydroxymethylpterin-pyrophosphokinase" evidence="13">
    <location>
        <begin position="7"/>
        <end position="132"/>
    </location>
</feature>
<dbReference type="InterPro" id="IPR000550">
    <property type="entry name" value="Hppk"/>
</dbReference>
<keyword evidence="17" id="KW-1185">Reference proteome</keyword>
<reference evidence="14 16" key="1">
    <citation type="submission" date="2018-06" db="EMBL/GenBank/DDBJ databases">
        <title>Genomic Encyclopedia of Archaeal and Bacterial Type Strains, Phase II (KMG-II): from individual species to whole genera.</title>
        <authorList>
            <person name="Goeker M."/>
        </authorList>
    </citation>
    <scope>NUCLEOTIDE SEQUENCE [LARGE SCALE GENOMIC DNA]</scope>
    <source>
        <strain evidence="14 16">DSM 22686</strain>
    </source>
</reference>
<dbReference type="UniPathway" id="UPA00077">
    <property type="reaction ID" value="UER00155"/>
</dbReference>
<dbReference type="GO" id="GO:0005524">
    <property type="term" value="F:ATP binding"/>
    <property type="evidence" value="ECO:0007669"/>
    <property type="project" value="UniProtKB-KW"/>
</dbReference>
<dbReference type="EMBL" id="QKZU01000017">
    <property type="protein sequence ID" value="PZX51884.1"/>
    <property type="molecule type" value="Genomic_DNA"/>
</dbReference>
<dbReference type="CDD" id="cd00483">
    <property type="entry name" value="HPPK"/>
    <property type="match status" value="1"/>
</dbReference>
<evidence type="ECO:0000256" key="12">
    <source>
        <dbReference type="ARBA" id="ARBA00033413"/>
    </source>
</evidence>
<evidence type="ECO:0000256" key="6">
    <source>
        <dbReference type="ARBA" id="ARBA00022741"/>
    </source>
</evidence>
<keyword evidence="5 15" id="KW-0808">Transferase</keyword>
<dbReference type="GO" id="GO:0003848">
    <property type="term" value="F:2-amino-4-hydroxy-6-hydroxymethyldihydropteridine diphosphokinase activity"/>
    <property type="evidence" value="ECO:0007669"/>
    <property type="project" value="UniProtKB-EC"/>
</dbReference>
<dbReference type="InterPro" id="IPR035907">
    <property type="entry name" value="Hppk_sf"/>
</dbReference>